<dbReference type="AlphaFoldDB" id="A0A9N8MDI6"/>
<gene>
    <name evidence="4 7" type="primary">msrA</name>
    <name evidence="7" type="ORF">CHRY9390_00487</name>
</gene>
<evidence type="ECO:0000256" key="1">
    <source>
        <dbReference type="ARBA" id="ARBA00023002"/>
    </source>
</evidence>
<dbReference type="PANTHER" id="PTHR42799">
    <property type="entry name" value="MITOCHONDRIAL PEPTIDE METHIONINE SULFOXIDE REDUCTASE"/>
    <property type="match status" value="1"/>
</dbReference>
<organism evidence="7 8">
    <name type="scientific">Chryseobacterium aquaeductus</name>
    <dbReference type="NCBI Taxonomy" id="2675056"/>
    <lineage>
        <taxon>Bacteria</taxon>
        <taxon>Pseudomonadati</taxon>
        <taxon>Bacteroidota</taxon>
        <taxon>Flavobacteriia</taxon>
        <taxon>Flavobacteriales</taxon>
        <taxon>Weeksellaceae</taxon>
        <taxon>Chryseobacterium group</taxon>
        <taxon>Chryseobacterium</taxon>
    </lineage>
</organism>
<comment type="function">
    <text evidence="4">Has an important function as a repair enzyme for proteins that have been inactivated by oxidation. Catalyzes the reversible oxidation-reduction of methionine sulfoxide in proteins to methionine.</text>
</comment>
<evidence type="ECO:0000256" key="2">
    <source>
        <dbReference type="ARBA" id="ARBA00047806"/>
    </source>
</evidence>
<dbReference type="InterPro" id="IPR002569">
    <property type="entry name" value="Met_Sox_Rdtase_MsrA_dom"/>
</dbReference>
<keyword evidence="8" id="KW-1185">Reference proteome</keyword>
<keyword evidence="1 4" id="KW-0560">Oxidoreductase</keyword>
<evidence type="ECO:0000313" key="8">
    <source>
        <dbReference type="Proteomes" id="UP000662618"/>
    </source>
</evidence>
<comment type="catalytic activity">
    <reaction evidence="2 4">
        <text>L-methionyl-[protein] + [thioredoxin]-disulfide + H2O = L-methionyl-(S)-S-oxide-[protein] + [thioredoxin]-dithiol</text>
        <dbReference type="Rhea" id="RHEA:14217"/>
        <dbReference type="Rhea" id="RHEA-COMP:10698"/>
        <dbReference type="Rhea" id="RHEA-COMP:10700"/>
        <dbReference type="Rhea" id="RHEA-COMP:12313"/>
        <dbReference type="Rhea" id="RHEA-COMP:12315"/>
        <dbReference type="ChEBI" id="CHEBI:15377"/>
        <dbReference type="ChEBI" id="CHEBI:16044"/>
        <dbReference type="ChEBI" id="CHEBI:29950"/>
        <dbReference type="ChEBI" id="CHEBI:44120"/>
        <dbReference type="ChEBI" id="CHEBI:50058"/>
        <dbReference type="EC" id="1.8.4.11"/>
    </reaction>
</comment>
<name>A0A9N8MDI6_9FLAO</name>
<protein>
    <recommendedName>
        <fullName evidence="4">Peptide methionine sulfoxide reductase MsrA</fullName>
        <shortName evidence="4">Protein-methionine-S-oxide reductase</shortName>
        <ecNumber evidence="4">1.8.4.11</ecNumber>
    </recommendedName>
    <alternativeName>
        <fullName evidence="4">Peptide-methionine (S)-S-oxide reductase</fullName>
        <shortName evidence="4">Peptide Met(O) reductase</shortName>
    </alternativeName>
</protein>
<proteinExistence type="inferred from homology"/>
<dbReference type="NCBIfam" id="TIGR00401">
    <property type="entry name" value="msrA"/>
    <property type="match status" value="1"/>
</dbReference>
<evidence type="ECO:0000259" key="6">
    <source>
        <dbReference type="Pfam" id="PF01625"/>
    </source>
</evidence>
<evidence type="ECO:0000313" key="7">
    <source>
        <dbReference type="EMBL" id="CAD7799443.1"/>
    </source>
</evidence>
<dbReference type="GO" id="GO:0008113">
    <property type="term" value="F:peptide-methionine (S)-S-oxide reductase activity"/>
    <property type="evidence" value="ECO:0007669"/>
    <property type="project" value="UniProtKB-UniRule"/>
</dbReference>
<comment type="catalytic activity">
    <reaction evidence="3 4">
        <text>[thioredoxin]-disulfide + L-methionine + H2O = L-methionine (S)-S-oxide + [thioredoxin]-dithiol</text>
        <dbReference type="Rhea" id="RHEA:19993"/>
        <dbReference type="Rhea" id="RHEA-COMP:10698"/>
        <dbReference type="Rhea" id="RHEA-COMP:10700"/>
        <dbReference type="ChEBI" id="CHEBI:15377"/>
        <dbReference type="ChEBI" id="CHEBI:29950"/>
        <dbReference type="ChEBI" id="CHEBI:50058"/>
        <dbReference type="ChEBI" id="CHEBI:57844"/>
        <dbReference type="ChEBI" id="CHEBI:58772"/>
        <dbReference type="EC" id="1.8.4.11"/>
    </reaction>
</comment>
<dbReference type="PROSITE" id="PS51257">
    <property type="entry name" value="PROKAR_LIPOPROTEIN"/>
    <property type="match status" value="1"/>
</dbReference>
<feature type="chain" id="PRO_5040377749" description="Peptide methionine sulfoxide reductase MsrA" evidence="5">
    <location>
        <begin position="27"/>
        <end position="224"/>
    </location>
</feature>
<keyword evidence="5" id="KW-0732">Signal</keyword>
<feature type="signal peptide" evidence="5">
    <location>
        <begin position="1"/>
        <end position="26"/>
    </location>
</feature>
<dbReference type="InterPro" id="IPR036509">
    <property type="entry name" value="Met_Sox_Rdtase_MsrA_sf"/>
</dbReference>
<dbReference type="Gene3D" id="3.30.1060.10">
    <property type="entry name" value="Peptide methionine sulphoxide reductase MsrA"/>
    <property type="match status" value="1"/>
</dbReference>
<feature type="active site" evidence="4">
    <location>
        <position position="62"/>
    </location>
</feature>
<dbReference type="HAMAP" id="MF_01401">
    <property type="entry name" value="MsrA"/>
    <property type="match status" value="1"/>
</dbReference>
<dbReference type="InterPro" id="IPR050162">
    <property type="entry name" value="MsrA_MetSO_reductase"/>
</dbReference>
<comment type="caution">
    <text evidence="7">The sequence shown here is derived from an EMBL/GenBank/DDBJ whole genome shotgun (WGS) entry which is preliminary data.</text>
</comment>
<evidence type="ECO:0000256" key="3">
    <source>
        <dbReference type="ARBA" id="ARBA00048782"/>
    </source>
</evidence>
<dbReference type="GO" id="GO:0034599">
    <property type="term" value="P:cellular response to oxidative stress"/>
    <property type="evidence" value="ECO:0007669"/>
    <property type="project" value="TreeGrafter"/>
</dbReference>
<dbReference type="EMBL" id="CAJIMS010000001">
    <property type="protein sequence ID" value="CAD7799443.1"/>
    <property type="molecule type" value="Genomic_DNA"/>
</dbReference>
<sequence length="224" mass="25222">MIKHNKQKMKNIFILLGMFLGIAVFAASCGDSKKVKPTETKEENQKIMEAGNVKEVYFAGGCFWGTEHLFQQVRGVVGTEVGYANGKTKNPTYEEVVSHTTGFTEAVKVKYDADEVDLKLLIELYFKSIDPTTLNRQGNDVGDNYRSGIYFTDKNTEAVVKAEVEKLAKNYSKPIVVEVETLKNFYRAEDYHQDYLNANPGGYCHIEPGLFEEARKANPPKAKK</sequence>
<comment type="similarity">
    <text evidence="4">Belongs to the MsrA Met sulfoxide reductase family.</text>
</comment>
<evidence type="ECO:0000256" key="4">
    <source>
        <dbReference type="HAMAP-Rule" id="MF_01401"/>
    </source>
</evidence>
<dbReference type="EC" id="1.8.4.11" evidence="4"/>
<reference evidence="7" key="1">
    <citation type="submission" date="2020-12" db="EMBL/GenBank/DDBJ databases">
        <authorList>
            <person name="Rodrigo-Torres L."/>
            <person name="Arahal R. D."/>
            <person name="Lucena T."/>
        </authorList>
    </citation>
    <scope>NUCLEOTIDE SEQUENCE</scope>
    <source>
        <strain evidence="7">CECT 9390</strain>
    </source>
</reference>
<dbReference type="PANTHER" id="PTHR42799:SF2">
    <property type="entry name" value="MITOCHONDRIAL PEPTIDE METHIONINE SULFOXIDE REDUCTASE"/>
    <property type="match status" value="1"/>
</dbReference>
<feature type="domain" description="Peptide methionine sulphoxide reductase MsrA" evidence="6">
    <location>
        <begin position="56"/>
        <end position="205"/>
    </location>
</feature>
<evidence type="ECO:0000256" key="5">
    <source>
        <dbReference type="SAM" id="SignalP"/>
    </source>
</evidence>
<dbReference type="GO" id="GO:0005737">
    <property type="term" value="C:cytoplasm"/>
    <property type="evidence" value="ECO:0007669"/>
    <property type="project" value="TreeGrafter"/>
</dbReference>
<accession>A0A9N8MDI6</accession>
<dbReference type="Pfam" id="PF01625">
    <property type="entry name" value="PMSR"/>
    <property type="match status" value="1"/>
</dbReference>
<dbReference type="SUPFAM" id="SSF55068">
    <property type="entry name" value="Peptide methionine sulfoxide reductase"/>
    <property type="match status" value="1"/>
</dbReference>
<dbReference type="Proteomes" id="UP000662618">
    <property type="component" value="Unassembled WGS sequence"/>
</dbReference>